<dbReference type="GO" id="GO:0016491">
    <property type="term" value="F:oxidoreductase activity"/>
    <property type="evidence" value="ECO:0007669"/>
    <property type="project" value="UniProtKB-KW"/>
</dbReference>
<dbReference type="PRINTS" id="PR00081">
    <property type="entry name" value="GDHRDH"/>
</dbReference>
<dbReference type="InterPro" id="IPR002347">
    <property type="entry name" value="SDR_fam"/>
</dbReference>
<dbReference type="OrthoDB" id="9804774at2"/>
<evidence type="ECO:0000313" key="4">
    <source>
        <dbReference type="Proteomes" id="UP000199163"/>
    </source>
</evidence>
<keyword evidence="4" id="KW-1185">Reference proteome</keyword>
<dbReference type="CDD" id="cd05344">
    <property type="entry name" value="BKR_like_SDR_like"/>
    <property type="match status" value="1"/>
</dbReference>
<dbReference type="EMBL" id="FNDK01000017">
    <property type="protein sequence ID" value="SDH99270.1"/>
    <property type="molecule type" value="Genomic_DNA"/>
</dbReference>
<dbReference type="FunFam" id="3.40.50.720:FF:000084">
    <property type="entry name" value="Short-chain dehydrogenase reductase"/>
    <property type="match status" value="1"/>
</dbReference>
<comment type="similarity">
    <text evidence="1">Belongs to the short-chain dehydrogenases/reductases (SDR) family.</text>
</comment>
<dbReference type="Proteomes" id="UP000199163">
    <property type="component" value="Unassembled WGS sequence"/>
</dbReference>
<dbReference type="STRING" id="568899.SAMN05192534_11764"/>
<evidence type="ECO:0000256" key="2">
    <source>
        <dbReference type="ARBA" id="ARBA00023002"/>
    </source>
</evidence>
<protein>
    <submittedName>
        <fullName evidence="3">3-oxoacyl-[acyl-carrier protein] reductase/bacilysin biosynthesis oxidoreductase BacG</fullName>
    </submittedName>
</protein>
<dbReference type="InterPro" id="IPR036291">
    <property type="entry name" value="NAD(P)-bd_dom_sf"/>
</dbReference>
<sequence>MKLGLANKNAVITGGSAGIGFAAAKALAEEGANILIIGRDKSRLQQAESELSSCAKDTSAAIHSISADLSEKESLDRAIHTVFSTFERIDFLVNSAGSAPAGSFFEGKDEDFLQAWNLKLLGYIRMVRAVGRHMMSNRSGKIVNIIGAAGRTPNPAFLPGSTTNAALVAFTKGISKELAPYNVSINAISPGVTATERAHKLAEQNAKIKGITVEEQKENVLSAIPLGHMVEPNEIADMTLLLLSERMSSMTGTEIMIDGGQQPGI</sequence>
<dbReference type="Pfam" id="PF13561">
    <property type="entry name" value="adh_short_C2"/>
    <property type="match status" value="1"/>
</dbReference>
<dbReference type="PANTHER" id="PTHR42879">
    <property type="entry name" value="3-OXOACYL-(ACYL-CARRIER-PROTEIN) REDUCTASE"/>
    <property type="match status" value="1"/>
</dbReference>
<evidence type="ECO:0000313" key="3">
    <source>
        <dbReference type="EMBL" id="SDH99270.1"/>
    </source>
</evidence>
<organism evidence="3 4">
    <name type="scientific">Alteribacillus persepolensis</name>
    <dbReference type="NCBI Taxonomy" id="568899"/>
    <lineage>
        <taxon>Bacteria</taxon>
        <taxon>Bacillati</taxon>
        <taxon>Bacillota</taxon>
        <taxon>Bacilli</taxon>
        <taxon>Bacillales</taxon>
        <taxon>Bacillaceae</taxon>
        <taxon>Alteribacillus</taxon>
    </lineage>
</organism>
<dbReference type="GO" id="GO:0008206">
    <property type="term" value="P:bile acid metabolic process"/>
    <property type="evidence" value="ECO:0007669"/>
    <property type="project" value="UniProtKB-ARBA"/>
</dbReference>
<dbReference type="Gene3D" id="3.40.50.720">
    <property type="entry name" value="NAD(P)-binding Rossmann-like Domain"/>
    <property type="match status" value="1"/>
</dbReference>
<dbReference type="PANTHER" id="PTHR42879:SF6">
    <property type="entry name" value="NADPH-DEPENDENT REDUCTASE BACG"/>
    <property type="match status" value="1"/>
</dbReference>
<dbReference type="AlphaFoldDB" id="A0A1G8GYG3"/>
<proteinExistence type="inferred from homology"/>
<name>A0A1G8GYG3_9BACI</name>
<gene>
    <name evidence="3" type="ORF">SAMN05192534_11764</name>
</gene>
<evidence type="ECO:0000256" key="1">
    <source>
        <dbReference type="ARBA" id="ARBA00006484"/>
    </source>
</evidence>
<dbReference type="PRINTS" id="PR00080">
    <property type="entry name" value="SDRFAMILY"/>
</dbReference>
<accession>A0A1G8GYG3</accession>
<dbReference type="SUPFAM" id="SSF51735">
    <property type="entry name" value="NAD(P)-binding Rossmann-fold domains"/>
    <property type="match status" value="1"/>
</dbReference>
<dbReference type="RefSeq" id="WP_091274752.1">
    <property type="nucleotide sequence ID" value="NZ_FNDK01000017.1"/>
</dbReference>
<dbReference type="InterPro" id="IPR050259">
    <property type="entry name" value="SDR"/>
</dbReference>
<reference evidence="3 4" key="1">
    <citation type="submission" date="2016-10" db="EMBL/GenBank/DDBJ databases">
        <authorList>
            <person name="de Groot N.N."/>
        </authorList>
    </citation>
    <scope>NUCLEOTIDE SEQUENCE [LARGE SCALE GENOMIC DNA]</scope>
    <source>
        <strain evidence="3 4">DSM 21632</strain>
    </source>
</reference>
<keyword evidence="2" id="KW-0560">Oxidoreductase</keyword>